<keyword evidence="2" id="KW-1185">Reference proteome</keyword>
<sequence length="91" mass="9818">MAITNAQLTELLEGMARTHIALLRATLDHHPTLRLVVPALQREAQITGGASQPISLGNVYARMMLNAGAVPPPDQQSIEYFAKELDKLTGA</sequence>
<name>A0A4Z0BRL5_9BURK</name>
<proteinExistence type="predicted"/>
<dbReference type="OrthoDB" id="9155510at2"/>
<gene>
    <name evidence="1" type="ORF">EZ313_19390</name>
</gene>
<dbReference type="EMBL" id="SMLM01000003">
    <property type="protein sequence ID" value="TFZ00619.1"/>
    <property type="molecule type" value="Genomic_DNA"/>
</dbReference>
<protein>
    <submittedName>
        <fullName evidence="1">Uncharacterized protein</fullName>
    </submittedName>
</protein>
<organism evidence="1 2">
    <name type="scientific">Ramlibacter henchirensis</name>
    <dbReference type="NCBI Taxonomy" id="204072"/>
    <lineage>
        <taxon>Bacteria</taxon>
        <taxon>Pseudomonadati</taxon>
        <taxon>Pseudomonadota</taxon>
        <taxon>Betaproteobacteria</taxon>
        <taxon>Burkholderiales</taxon>
        <taxon>Comamonadaceae</taxon>
        <taxon>Ramlibacter</taxon>
    </lineage>
</organism>
<dbReference type="AlphaFoldDB" id="A0A4Z0BRL5"/>
<comment type="caution">
    <text evidence="1">The sequence shown here is derived from an EMBL/GenBank/DDBJ whole genome shotgun (WGS) entry which is preliminary data.</text>
</comment>
<dbReference type="RefSeq" id="WP_135264957.1">
    <property type="nucleotide sequence ID" value="NZ_SMLM01000003.1"/>
</dbReference>
<accession>A0A4Z0BRL5</accession>
<evidence type="ECO:0000313" key="1">
    <source>
        <dbReference type="EMBL" id="TFZ00619.1"/>
    </source>
</evidence>
<reference evidence="1 2" key="1">
    <citation type="submission" date="2019-03" db="EMBL/GenBank/DDBJ databases">
        <title>Ramlibacter henchirensis DSM 14656, whole genome shotgun sequence.</title>
        <authorList>
            <person name="Zhang X."/>
            <person name="Feng G."/>
            <person name="Zhu H."/>
        </authorList>
    </citation>
    <scope>NUCLEOTIDE SEQUENCE [LARGE SCALE GENOMIC DNA]</scope>
    <source>
        <strain evidence="1 2">DSM 14656</strain>
    </source>
</reference>
<evidence type="ECO:0000313" key="2">
    <source>
        <dbReference type="Proteomes" id="UP000298180"/>
    </source>
</evidence>
<dbReference type="Proteomes" id="UP000298180">
    <property type="component" value="Unassembled WGS sequence"/>
</dbReference>